<feature type="transmembrane region" description="Helical" evidence="5">
    <location>
        <begin position="261"/>
        <end position="284"/>
    </location>
</feature>
<gene>
    <name evidence="7" type="ORF">QR680_006336</name>
</gene>
<keyword evidence="8" id="KW-1185">Reference proteome</keyword>
<feature type="transmembrane region" description="Helical" evidence="5">
    <location>
        <begin position="46"/>
        <end position="73"/>
    </location>
</feature>
<reference evidence="7" key="1">
    <citation type="submission" date="2023-06" db="EMBL/GenBank/DDBJ databases">
        <title>Genomic analysis of the entomopathogenic nematode Steinernema hermaphroditum.</title>
        <authorList>
            <person name="Schwarz E.M."/>
            <person name="Heppert J.K."/>
            <person name="Baniya A."/>
            <person name="Schwartz H.T."/>
            <person name="Tan C.-H."/>
            <person name="Antoshechkin I."/>
            <person name="Sternberg P.W."/>
            <person name="Goodrich-Blair H."/>
            <person name="Dillman A.R."/>
        </authorList>
    </citation>
    <scope>NUCLEOTIDE SEQUENCE</scope>
    <source>
        <strain evidence="7">PS9179</strain>
        <tissue evidence="7">Whole animal</tissue>
    </source>
</reference>
<organism evidence="7 8">
    <name type="scientific">Steinernema hermaphroditum</name>
    <dbReference type="NCBI Taxonomy" id="289476"/>
    <lineage>
        <taxon>Eukaryota</taxon>
        <taxon>Metazoa</taxon>
        <taxon>Ecdysozoa</taxon>
        <taxon>Nematoda</taxon>
        <taxon>Chromadorea</taxon>
        <taxon>Rhabditida</taxon>
        <taxon>Tylenchina</taxon>
        <taxon>Panagrolaimomorpha</taxon>
        <taxon>Strongyloidoidea</taxon>
        <taxon>Steinernematidae</taxon>
        <taxon>Steinernema</taxon>
    </lineage>
</organism>
<dbReference type="SUPFAM" id="SSF81321">
    <property type="entry name" value="Family A G protein-coupled receptor-like"/>
    <property type="match status" value="1"/>
</dbReference>
<dbReference type="PANTHER" id="PTHR22718:SF25">
    <property type="entry name" value="G-PROTEIN COUPLED RECEPTORS FAMILY 1 PROFILE DOMAIN-CONTAINING PROTEIN"/>
    <property type="match status" value="1"/>
</dbReference>
<evidence type="ECO:0000256" key="5">
    <source>
        <dbReference type="SAM" id="Phobius"/>
    </source>
</evidence>
<evidence type="ECO:0000256" key="2">
    <source>
        <dbReference type="ARBA" id="ARBA00022692"/>
    </source>
</evidence>
<evidence type="ECO:0000313" key="7">
    <source>
        <dbReference type="EMBL" id="KAK0412653.1"/>
    </source>
</evidence>
<comment type="subcellular location">
    <subcellularLocation>
        <location evidence="1">Membrane</location>
    </subcellularLocation>
</comment>
<evidence type="ECO:0000256" key="3">
    <source>
        <dbReference type="ARBA" id="ARBA00022989"/>
    </source>
</evidence>
<sequence length="328" mass="37021">MSSAPLHVRLIGGVSLGATGLLGLGCNLLLLFIFVTNFNSIRRTAFIVVAWQMIIGDLMVILTQLTIAVPVTFAGHTIFRQEIIEASLSTLDTLGFLCNMYFAFTLILNRFTIFCTPRINEILFGRVSVYVSVGCVWTILISRVIFVFGSKCWKTFSPEGFFFTTTCQNNTNSFALYLHMSTKYESYVIPAAMFVLYVIVLLRIHVGVKFKLAIKQMSIRKRNIERKLLIQSILMCGALQLETIAFSFFKKLGLEGNAYFYVNFFQNACIILNSSVHPIVLFIFNSDVRSGLFGLVKSSASVQPFSGMHTSSQRPYTFSRYRRESNFS</sequence>
<accession>A0AA39LWY9</accession>
<feature type="transmembrane region" description="Helical" evidence="5">
    <location>
        <begin position="93"/>
        <end position="115"/>
    </location>
</feature>
<dbReference type="EMBL" id="JAUCMV010000003">
    <property type="protein sequence ID" value="KAK0412653.1"/>
    <property type="molecule type" value="Genomic_DNA"/>
</dbReference>
<feature type="transmembrane region" description="Helical" evidence="5">
    <location>
        <begin position="6"/>
        <end position="34"/>
    </location>
</feature>
<keyword evidence="3 5" id="KW-1133">Transmembrane helix</keyword>
<evidence type="ECO:0000256" key="1">
    <source>
        <dbReference type="ARBA" id="ARBA00004370"/>
    </source>
</evidence>
<dbReference type="PROSITE" id="PS50262">
    <property type="entry name" value="G_PROTEIN_RECEP_F1_2"/>
    <property type="match status" value="1"/>
</dbReference>
<feature type="transmembrane region" description="Helical" evidence="5">
    <location>
        <begin position="127"/>
        <end position="148"/>
    </location>
</feature>
<dbReference type="InterPro" id="IPR017452">
    <property type="entry name" value="GPCR_Rhodpsn_7TM"/>
</dbReference>
<evidence type="ECO:0000256" key="4">
    <source>
        <dbReference type="ARBA" id="ARBA00023136"/>
    </source>
</evidence>
<keyword evidence="4 5" id="KW-0472">Membrane</keyword>
<keyword evidence="2 5" id="KW-0812">Transmembrane</keyword>
<proteinExistence type="predicted"/>
<dbReference type="Proteomes" id="UP001175271">
    <property type="component" value="Unassembled WGS sequence"/>
</dbReference>
<feature type="transmembrane region" description="Helical" evidence="5">
    <location>
        <begin position="187"/>
        <end position="208"/>
    </location>
</feature>
<dbReference type="AlphaFoldDB" id="A0AA39LWY9"/>
<protein>
    <recommendedName>
        <fullName evidence="6">G-protein coupled receptors family 1 profile domain-containing protein</fullName>
    </recommendedName>
</protein>
<comment type="caution">
    <text evidence="7">The sequence shown here is derived from an EMBL/GenBank/DDBJ whole genome shotgun (WGS) entry which is preliminary data.</text>
</comment>
<evidence type="ECO:0000313" key="8">
    <source>
        <dbReference type="Proteomes" id="UP001175271"/>
    </source>
</evidence>
<dbReference type="Gene3D" id="1.20.1070.10">
    <property type="entry name" value="Rhodopsin 7-helix transmembrane proteins"/>
    <property type="match status" value="1"/>
</dbReference>
<dbReference type="InterPro" id="IPR019430">
    <property type="entry name" value="7TM_GPCR_serpentine_rcpt_Srx"/>
</dbReference>
<dbReference type="Pfam" id="PF10328">
    <property type="entry name" value="7TM_GPCR_Srx"/>
    <property type="match status" value="1"/>
</dbReference>
<dbReference type="PANTHER" id="PTHR22718">
    <property type="entry name" value="SERPENTINE RECEPTOR, CLASS X"/>
    <property type="match status" value="1"/>
</dbReference>
<feature type="transmembrane region" description="Helical" evidence="5">
    <location>
        <begin position="228"/>
        <end position="249"/>
    </location>
</feature>
<evidence type="ECO:0000259" key="6">
    <source>
        <dbReference type="PROSITE" id="PS50262"/>
    </source>
</evidence>
<feature type="domain" description="G-protein coupled receptors family 1 profile" evidence="6">
    <location>
        <begin position="26"/>
        <end position="281"/>
    </location>
</feature>
<name>A0AA39LWY9_9BILA</name>
<dbReference type="GO" id="GO:0016020">
    <property type="term" value="C:membrane"/>
    <property type="evidence" value="ECO:0007669"/>
    <property type="project" value="UniProtKB-SubCell"/>
</dbReference>